<dbReference type="InterPro" id="IPR027417">
    <property type="entry name" value="P-loop_NTPase"/>
</dbReference>
<dbReference type="GO" id="GO:0008146">
    <property type="term" value="F:sulfotransferase activity"/>
    <property type="evidence" value="ECO:0007669"/>
    <property type="project" value="InterPro"/>
</dbReference>
<keyword evidence="1" id="KW-0614">Plasmid</keyword>
<geneLocation type="plasmid" evidence="1">
    <name>pMk2240A</name>
</geneLocation>
<protein>
    <submittedName>
        <fullName evidence="1">Sulfotransferase family 2 domain-containing protein</fullName>
    </submittedName>
</protein>
<accession>A0AAU8D163</accession>
<dbReference type="AlphaFoldDB" id="A0AAU8D163"/>
<evidence type="ECO:0000313" key="1">
    <source>
        <dbReference type="EMBL" id="XCG52222.1"/>
    </source>
</evidence>
<sequence>MFNKQRAEPGMTISAKYSHENPLRKSVYLTRNSDPWRTRAQLAYIAARRVLFSLQNRPSPTLETDVLTSLRHEAIIVTIPKSGSRSLLAAFLDRWSDQEGVWSETTSLQALLRKDLNRREYRVLAVVRNPWDRVYSCYRDKIVRLDRGRRRAHLIARYEGLRPFMPFDAFVSWLGSEEGTDERADRHWASQSAFLRVENEYRCDHVFKLEQISDEVDRLRDILGEPDFQIPRTNIFGNTLARHDVYNSYTRAIVEKRYAEDIDRFRYAF</sequence>
<dbReference type="PROSITE" id="PS50096">
    <property type="entry name" value="IQ"/>
    <property type="match status" value="1"/>
</dbReference>
<dbReference type="InterPro" id="IPR005331">
    <property type="entry name" value="Sulfotransferase"/>
</dbReference>
<dbReference type="GO" id="GO:0016020">
    <property type="term" value="C:membrane"/>
    <property type="evidence" value="ECO:0007669"/>
    <property type="project" value="InterPro"/>
</dbReference>
<dbReference type="RefSeq" id="WP_353646430.1">
    <property type="nucleotide sequence ID" value="NZ_CP159256.1"/>
</dbReference>
<gene>
    <name evidence="1" type="ORF">ABVK50_32555</name>
</gene>
<dbReference type="Pfam" id="PF03567">
    <property type="entry name" value="Sulfotransfer_2"/>
    <property type="match status" value="1"/>
</dbReference>
<dbReference type="EMBL" id="CP159256">
    <property type="protein sequence ID" value="XCG52222.1"/>
    <property type="molecule type" value="Genomic_DNA"/>
</dbReference>
<reference evidence="1" key="1">
    <citation type="submission" date="2024-06" db="EMBL/GenBank/DDBJ databases">
        <title>Mesorhizobium karijinii sp. nov., a symbiont of the iconic Swainsona formosa from arid Australia.</title>
        <authorList>
            <person name="Hill Y.J."/>
            <person name="Watkin E.L.J."/>
            <person name="O'Hara G.W."/>
            <person name="Terpolilli J."/>
            <person name="Tye M.L."/>
            <person name="Kohlmeier M.G."/>
        </authorList>
    </citation>
    <scope>NUCLEOTIDE SEQUENCE</scope>
    <source>
        <strain evidence="1">WSM2240</strain>
        <plasmid evidence="1">pMk2240A</plasmid>
    </source>
</reference>
<proteinExistence type="predicted"/>
<dbReference type="SUPFAM" id="SSF52540">
    <property type="entry name" value="P-loop containing nucleoside triphosphate hydrolases"/>
    <property type="match status" value="1"/>
</dbReference>
<name>A0AAU8D163_9HYPH</name>
<organism evidence="1">
    <name type="scientific">Mesorhizobium sp. WSM2240</name>
    <dbReference type="NCBI Taxonomy" id="3228851"/>
    <lineage>
        <taxon>Bacteria</taxon>
        <taxon>Pseudomonadati</taxon>
        <taxon>Pseudomonadota</taxon>
        <taxon>Alphaproteobacteria</taxon>
        <taxon>Hyphomicrobiales</taxon>
        <taxon>Phyllobacteriaceae</taxon>
        <taxon>Mesorhizobium</taxon>
    </lineage>
</organism>